<dbReference type="Proteomes" id="UP000708208">
    <property type="component" value="Unassembled WGS sequence"/>
</dbReference>
<reference evidence="2" key="1">
    <citation type="submission" date="2021-06" db="EMBL/GenBank/DDBJ databases">
        <authorList>
            <person name="Hodson N. C."/>
            <person name="Mongue J. A."/>
            <person name="Jaron S. K."/>
        </authorList>
    </citation>
    <scope>NUCLEOTIDE SEQUENCE</scope>
</reference>
<keyword evidence="3" id="KW-1185">Reference proteome</keyword>
<dbReference type="AlphaFoldDB" id="A0A8J2JRP4"/>
<evidence type="ECO:0000313" key="3">
    <source>
        <dbReference type="Proteomes" id="UP000708208"/>
    </source>
</evidence>
<feature type="compositionally biased region" description="Low complexity" evidence="1">
    <location>
        <begin position="29"/>
        <end position="46"/>
    </location>
</feature>
<feature type="non-terminal residue" evidence="2">
    <location>
        <position position="1"/>
    </location>
</feature>
<accession>A0A8J2JRP4</accession>
<gene>
    <name evidence="2" type="ORF">AFUS01_LOCUS12717</name>
</gene>
<feature type="region of interest" description="Disordered" evidence="1">
    <location>
        <begin position="1"/>
        <end position="69"/>
    </location>
</feature>
<comment type="caution">
    <text evidence="2">The sequence shown here is derived from an EMBL/GenBank/DDBJ whole genome shotgun (WGS) entry which is preliminary data.</text>
</comment>
<protein>
    <submittedName>
        <fullName evidence="2">Uncharacterized protein</fullName>
    </submittedName>
</protein>
<sequence length="319" mass="34256">GYSTGSSSGRSISGGYSKPNALYGPPPTSGSSSSGGQNSSPASESSDGYERRAGEATEQISNYIPAPSSAMEEYLEQKLKEEISTTKSESRKKEATQLMTLLREVYIQELANAVVGDESDGSTTKIPPFMPIPDDVPNSTSVKPEPLPVTTVKPPGKSRLRNPFTKNNSKFVPIMETSFALQKQGIHKNHKIAGDSQAVKAFKEDVTKFFLLVSLLDQDSCLQKLVCDVHAKSGDGKILSLYENNIVTTFEVMTAVIPENTEDSTAPFRKAAKIGVTSKSLQTCASSFSSCSYSTEQIIKMGNRVSAKRAVKTGSEAQS</sequence>
<evidence type="ECO:0000313" key="2">
    <source>
        <dbReference type="EMBL" id="CAG7723642.1"/>
    </source>
</evidence>
<evidence type="ECO:0000256" key="1">
    <source>
        <dbReference type="SAM" id="MobiDB-lite"/>
    </source>
</evidence>
<feature type="region of interest" description="Disordered" evidence="1">
    <location>
        <begin position="117"/>
        <end position="165"/>
    </location>
</feature>
<dbReference type="EMBL" id="CAJVCH010101199">
    <property type="protein sequence ID" value="CAG7723642.1"/>
    <property type="molecule type" value="Genomic_DNA"/>
</dbReference>
<proteinExistence type="predicted"/>
<organism evidence="2 3">
    <name type="scientific">Allacma fusca</name>
    <dbReference type="NCBI Taxonomy" id="39272"/>
    <lineage>
        <taxon>Eukaryota</taxon>
        <taxon>Metazoa</taxon>
        <taxon>Ecdysozoa</taxon>
        <taxon>Arthropoda</taxon>
        <taxon>Hexapoda</taxon>
        <taxon>Collembola</taxon>
        <taxon>Symphypleona</taxon>
        <taxon>Sminthuridae</taxon>
        <taxon>Allacma</taxon>
    </lineage>
</organism>
<feature type="compositionally biased region" description="Low complexity" evidence="1">
    <location>
        <begin position="1"/>
        <end position="17"/>
    </location>
</feature>
<name>A0A8J2JRP4_9HEXA</name>
<dbReference type="OrthoDB" id="6515391at2759"/>